<dbReference type="InterPro" id="IPR028082">
    <property type="entry name" value="Peripla_BP_I"/>
</dbReference>
<evidence type="ECO:0000256" key="2">
    <source>
        <dbReference type="ARBA" id="ARBA00022729"/>
    </source>
</evidence>
<dbReference type="PANTHER" id="PTHR47628">
    <property type="match status" value="1"/>
</dbReference>
<feature type="domain" description="Leucine-binding protein" evidence="3">
    <location>
        <begin position="12"/>
        <end position="345"/>
    </location>
</feature>
<name>A0A177YP26_9NOCA</name>
<evidence type="ECO:0000313" key="5">
    <source>
        <dbReference type="Proteomes" id="UP000077519"/>
    </source>
</evidence>
<dbReference type="SUPFAM" id="SSF53822">
    <property type="entry name" value="Periplasmic binding protein-like I"/>
    <property type="match status" value="1"/>
</dbReference>
<dbReference type="Gene3D" id="3.40.50.2300">
    <property type="match status" value="2"/>
</dbReference>
<dbReference type="Proteomes" id="UP000077519">
    <property type="component" value="Unassembled WGS sequence"/>
</dbReference>
<evidence type="ECO:0000259" key="3">
    <source>
        <dbReference type="Pfam" id="PF13458"/>
    </source>
</evidence>
<organism evidence="4 5">
    <name type="scientific">Rhodococcoides kyotonense</name>
    <dbReference type="NCBI Taxonomy" id="398843"/>
    <lineage>
        <taxon>Bacteria</taxon>
        <taxon>Bacillati</taxon>
        <taxon>Actinomycetota</taxon>
        <taxon>Actinomycetes</taxon>
        <taxon>Mycobacteriales</taxon>
        <taxon>Nocardiaceae</taxon>
        <taxon>Rhodococcoides</taxon>
    </lineage>
</organism>
<reference evidence="4 5" key="1">
    <citation type="submission" date="2016-03" db="EMBL/GenBank/DDBJ databases">
        <title>Genome sequence of Rhodococcus kyotonensis KB10.</title>
        <authorList>
            <person name="Jeong H."/>
            <person name="Hong C.E."/>
            <person name="Jo S.H."/>
            <person name="Park J.M."/>
        </authorList>
    </citation>
    <scope>NUCLEOTIDE SEQUENCE [LARGE SCALE GENOMIC DNA]</scope>
    <source>
        <strain evidence="4 5">KB10</strain>
    </source>
</reference>
<dbReference type="Pfam" id="PF13458">
    <property type="entry name" value="Peripla_BP_6"/>
    <property type="match status" value="1"/>
</dbReference>
<proteinExistence type="inferred from homology"/>
<evidence type="ECO:0000256" key="1">
    <source>
        <dbReference type="ARBA" id="ARBA00010062"/>
    </source>
</evidence>
<comment type="similarity">
    <text evidence="1">Belongs to the leucine-binding protein family.</text>
</comment>
<dbReference type="CDD" id="cd06358">
    <property type="entry name" value="PBP1_NHase"/>
    <property type="match status" value="1"/>
</dbReference>
<sequence>MNVTRARSDATFTVGIVFPMSGSFGLVGPSSELSAQLAQEELNANDGVLGRRVELVPIDGGRDPAVVAGEIRRLVDVGALDAVAGMHTSAVRRALIPITANRIPYVYTSLYEGGDRYPGLFVTGETPSAQLIPALDVMVDDLGRRRWAVVGNDYVWPRKTAAIVTEYLHSIGVSVVFGDFSPIGTVDYAQTVSGIERSGCDGVVVLLLGDDAVAFHQAFASAGLDRRCVRLSPLMDENMLLATGSENARELYVSSGYFETLGTSESLDFSGRFSSRFGVDAPIVGSLGQSCYEGITMLGEMVDRAGSAEVTALESIAQNFSYDGARGHLKMTNGHVSQPIYLAKAGEFDFDVLVEITPRRVS</sequence>
<keyword evidence="5" id="KW-1185">Reference proteome</keyword>
<keyword evidence="2" id="KW-0732">Signal</keyword>
<dbReference type="InterPro" id="IPR028081">
    <property type="entry name" value="Leu-bd"/>
</dbReference>
<dbReference type="RefSeq" id="WP_068420534.1">
    <property type="nucleotide sequence ID" value="NZ_LVHI01000001.1"/>
</dbReference>
<dbReference type="EMBL" id="LVHI01000001">
    <property type="protein sequence ID" value="OAK57342.1"/>
    <property type="molecule type" value="Genomic_DNA"/>
</dbReference>
<protein>
    <recommendedName>
        <fullName evidence="3">Leucine-binding protein domain-containing protein</fullName>
    </recommendedName>
</protein>
<dbReference type="PANTHER" id="PTHR47628:SF1">
    <property type="entry name" value="ALIPHATIC AMIDASE EXPRESSION-REGULATING PROTEIN"/>
    <property type="match status" value="1"/>
</dbReference>
<evidence type="ECO:0000313" key="4">
    <source>
        <dbReference type="EMBL" id="OAK57342.1"/>
    </source>
</evidence>
<dbReference type="AlphaFoldDB" id="A0A177YP26"/>
<accession>A0A177YP26</accession>
<gene>
    <name evidence="4" type="ORF">A3K89_00560</name>
</gene>
<comment type="caution">
    <text evidence="4">The sequence shown here is derived from an EMBL/GenBank/DDBJ whole genome shotgun (WGS) entry which is preliminary data.</text>
</comment>